<dbReference type="Pfam" id="PF11391">
    <property type="entry name" value="DUF2798"/>
    <property type="match status" value="1"/>
</dbReference>
<keyword evidence="3" id="KW-1185">Reference proteome</keyword>
<feature type="transmembrane region" description="Helical" evidence="1">
    <location>
        <begin position="7"/>
        <end position="32"/>
    </location>
</feature>
<dbReference type="RefSeq" id="WP_306679965.1">
    <property type="nucleotide sequence ID" value="NZ_JAVDBT010000006.1"/>
</dbReference>
<keyword evidence="1" id="KW-1133">Transmembrane helix</keyword>
<proteinExistence type="predicted"/>
<sequence length="74" mass="8241">MTKKTLIIAQLTITFCMAVTMSAVMSLIFGGYSDDFFSRWPLQALTAWPIAFIFTQAYGPLGFFVAHKLTARKG</sequence>
<organism evidence="2 3">
    <name type="scientific">Pseudogemmobacter lacusdianii</name>
    <dbReference type="NCBI Taxonomy" id="3069608"/>
    <lineage>
        <taxon>Bacteria</taxon>
        <taxon>Pseudomonadati</taxon>
        <taxon>Pseudomonadota</taxon>
        <taxon>Alphaproteobacteria</taxon>
        <taxon>Rhodobacterales</taxon>
        <taxon>Paracoccaceae</taxon>
        <taxon>Pseudogemmobacter</taxon>
    </lineage>
</organism>
<feature type="transmembrane region" description="Helical" evidence="1">
    <location>
        <begin position="44"/>
        <end position="66"/>
    </location>
</feature>
<dbReference type="InterPro" id="IPR021529">
    <property type="entry name" value="DUF2798"/>
</dbReference>
<dbReference type="EMBL" id="JAVDBT010000006">
    <property type="protein sequence ID" value="MDQ2066265.1"/>
    <property type="molecule type" value="Genomic_DNA"/>
</dbReference>
<accession>A0ABU0VYJ7</accession>
<evidence type="ECO:0000313" key="3">
    <source>
        <dbReference type="Proteomes" id="UP001239680"/>
    </source>
</evidence>
<dbReference type="Proteomes" id="UP001239680">
    <property type="component" value="Unassembled WGS sequence"/>
</dbReference>
<reference evidence="2 3" key="1">
    <citation type="submission" date="2023-08" db="EMBL/GenBank/DDBJ databases">
        <title>Characterization of two Paracoccaceae strains isolated from Phycosphere and proposal of Xinfangfangia lacusdiani sp. nov.</title>
        <authorList>
            <person name="Deng Y."/>
            <person name="Zhang Y.Q."/>
        </authorList>
    </citation>
    <scope>NUCLEOTIDE SEQUENCE [LARGE SCALE GENOMIC DNA]</scope>
    <source>
        <strain evidence="2 3">CPCC 101601</strain>
    </source>
</reference>
<evidence type="ECO:0000256" key="1">
    <source>
        <dbReference type="SAM" id="Phobius"/>
    </source>
</evidence>
<gene>
    <name evidence="2" type="ORF">Q9295_07765</name>
</gene>
<keyword evidence="1" id="KW-0472">Membrane</keyword>
<keyword evidence="1" id="KW-0812">Transmembrane</keyword>
<evidence type="ECO:0000313" key="2">
    <source>
        <dbReference type="EMBL" id="MDQ2066265.1"/>
    </source>
</evidence>
<name>A0ABU0VYJ7_9RHOB</name>
<comment type="caution">
    <text evidence="2">The sequence shown here is derived from an EMBL/GenBank/DDBJ whole genome shotgun (WGS) entry which is preliminary data.</text>
</comment>
<protein>
    <submittedName>
        <fullName evidence="2">DUF2798 domain-containing protein</fullName>
    </submittedName>
</protein>